<evidence type="ECO:0000256" key="4">
    <source>
        <dbReference type="ARBA" id="ARBA00022857"/>
    </source>
</evidence>
<keyword evidence="2" id="KW-0732">Signal</keyword>
<dbReference type="OrthoDB" id="9774675at2"/>
<evidence type="ECO:0000256" key="2">
    <source>
        <dbReference type="ARBA" id="ARBA00022729"/>
    </source>
</evidence>
<evidence type="ECO:0000256" key="1">
    <source>
        <dbReference type="ARBA" id="ARBA00022630"/>
    </source>
</evidence>
<gene>
    <name evidence="7" type="ORF">CLV43_109213</name>
</gene>
<dbReference type="RefSeq" id="WP_106190972.1">
    <property type="nucleotide sequence ID" value="NZ_PVTF01000009.1"/>
</dbReference>
<dbReference type="PANTHER" id="PTHR46091:SF3">
    <property type="entry name" value="AMINE OXIDASE DOMAIN-CONTAINING PROTEIN"/>
    <property type="match status" value="1"/>
</dbReference>
<name>A0A2T0SXB4_9PSEU</name>
<evidence type="ECO:0000256" key="5">
    <source>
        <dbReference type="ARBA" id="ARBA00023027"/>
    </source>
</evidence>
<evidence type="ECO:0000313" key="8">
    <source>
        <dbReference type="Proteomes" id="UP000239494"/>
    </source>
</evidence>
<feature type="domain" description="Amine oxidase" evidence="6">
    <location>
        <begin position="17"/>
        <end position="513"/>
    </location>
</feature>
<dbReference type="InterPro" id="IPR052206">
    <property type="entry name" value="Retinol_saturase"/>
</dbReference>
<organism evidence="7 8">
    <name type="scientific">Umezawaea tangerina</name>
    <dbReference type="NCBI Taxonomy" id="84725"/>
    <lineage>
        <taxon>Bacteria</taxon>
        <taxon>Bacillati</taxon>
        <taxon>Actinomycetota</taxon>
        <taxon>Actinomycetes</taxon>
        <taxon>Pseudonocardiales</taxon>
        <taxon>Pseudonocardiaceae</taxon>
        <taxon>Umezawaea</taxon>
    </lineage>
</organism>
<dbReference type="EMBL" id="PVTF01000009">
    <property type="protein sequence ID" value="PRY37993.1"/>
    <property type="molecule type" value="Genomic_DNA"/>
</dbReference>
<dbReference type="Pfam" id="PF01593">
    <property type="entry name" value="Amino_oxidase"/>
    <property type="match status" value="1"/>
</dbReference>
<evidence type="ECO:0000256" key="3">
    <source>
        <dbReference type="ARBA" id="ARBA00022827"/>
    </source>
</evidence>
<protein>
    <submittedName>
        <fullName evidence="7">All-trans-retinol 13,14-reductase</fullName>
    </submittedName>
</protein>
<keyword evidence="4" id="KW-0521">NADP</keyword>
<dbReference type="Proteomes" id="UP000239494">
    <property type="component" value="Unassembled WGS sequence"/>
</dbReference>
<keyword evidence="8" id="KW-1185">Reference proteome</keyword>
<proteinExistence type="predicted"/>
<keyword evidence="3" id="KW-0274">FAD</keyword>
<evidence type="ECO:0000313" key="7">
    <source>
        <dbReference type="EMBL" id="PRY37993.1"/>
    </source>
</evidence>
<dbReference type="PANTHER" id="PTHR46091">
    <property type="entry name" value="BLR7054 PROTEIN"/>
    <property type="match status" value="1"/>
</dbReference>
<comment type="caution">
    <text evidence="7">The sequence shown here is derived from an EMBL/GenBank/DDBJ whole genome shotgun (WGS) entry which is preliminary data.</text>
</comment>
<reference evidence="7 8" key="1">
    <citation type="submission" date="2018-03" db="EMBL/GenBank/DDBJ databases">
        <title>Genomic Encyclopedia of Archaeal and Bacterial Type Strains, Phase II (KMG-II): from individual species to whole genera.</title>
        <authorList>
            <person name="Goeker M."/>
        </authorList>
    </citation>
    <scope>NUCLEOTIDE SEQUENCE [LARGE SCALE GENOMIC DNA]</scope>
    <source>
        <strain evidence="7 8">DSM 44720</strain>
    </source>
</reference>
<dbReference type="GO" id="GO:0016491">
    <property type="term" value="F:oxidoreductase activity"/>
    <property type="evidence" value="ECO:0007669"/>
    <property type="project" value="InterPro"/>
</dbReference>
<keyword evidence="5" id="KW-0520">NAD</keyword>
<evidence type="ECO:0000259" key="6">
    <source>
        <dbReference type="Pfam" id="PF01593"/>
    </source>
</evidence>
<dbReference type="InterPro" id="IPR036188">
    <property type="entry name" value="FAD/NAD-bd_sf"/>
</dbReference>
<dbReference type="AlphaFoldDB" id="A0A2T0SXB4"/>
<dbReference type="InterPro" id="IPR002937">
    <property type="entry name" value="Amino_oxidase"/>
</dbReference>
<accession>A0A2T0SXB4</accession>
<keyword evidence="1" id="KW-0285">Flavoprotein</keyword>
<dbReference type="SUPFAM" id="SSF51905">
    <property type="entry name" value="FAD/NAD(P)-binding domain"/>
    <property type="match status" value="1"/>
</dbReference>
<dbReference type="Gene3D" id="3.50.50.60">
    <property type="entry name" value="FAD/NAD(P)-binding domain"/>
    <property type="match status" value="2"/>
</dbReference>
<sequence length="562" mass="62033">MTTQRSDWDAIVVGGGLGGLTTASYLAASGRKVLVLEQHDWAGGNSHVFRRRRRYEFDVGVHYLGDCGEDGIIPTVLRGLGAEDRVEFHQLNPEGFDKIVIPGMVFDVPSDWEEYQRRLEEAFPDEVEGIREFCTVTKATGEEQHWALSWSPDVPFEQIIEGTQYLQGWGWHKLSTLFDHCKLSTRLRTVLAAQSPNYGLGPTEVSVATHSMVTDHYIRGAYHPVGGGQMIAATLTEVIEAHGGEMRTNSQVDRILVEDGRTRGVLLHDGTEVTSPIVISNADYRRTILDLVGGEHFPPELVQDTREASMGLPFATVYVALDRELDTRPEDANMWWYAEDNIEHLYETLHNDGQPEEIKHLFISFASRNEADSRHMHPAGHSTFQLITLCPPGYSGWGVENGPVDGEKYRRNPKYLAEKERFTEAVVKAGERALGPFRDSIVHLEMATPLTQERYTRSSGGTPFGMSKWGDAGQRPVFETGVEGLYVVGQSTQFGSGITGVMAGGIVCAGQIIGRPLLFGEVVKGAVVGNRELMPERSAGWDPVAVSRGRARANARGLATLA</sequence>